<keyword evidence="1" id="KW-0732">Signal</keyword>
<protein>
    <submittedName>
        <fullName evidence="2">Uncharacterized protein</fullName>
    </submittedName>
</protein>
<dbReference type="Proteomes" id="UP000249396">
    <property type="component" value="Unassembled WGS sequence"/>
</dbReference>
<organism evidence="2 3">
    <name type="scientific">Candidatus Methylumidiphilus alinenensis</name>
    <dbReference type="NCBI Taxonomy" id="2202197"/>
    <lineage>
        <taxon>Bacteria</taxon>
        <taxon>Pseudomonadati</taxon>
        <taxon>Pseudomonadota</taxon>
        <taxon>Gammaproteobacteria</taxon>
        <taxon>Methylococcales</taxon>
        <taxon>Candidatus Methylumidiphilus</taxon>
    </lineage>
</organism>
<sequence>MKRICAICLFAIILLPACSNNHDGGLLDPDCTAEKAAKSTAMKATVGIGGRCTPAEAAKDTAKRAVQ</sequence>
<feature type="chain" id="PRO_5016007035" evidence="1">
    <location>
        <begin position="22"/>
        <end position="67"/>
    </location>
</feature>
<dbReference type="EMBL" id="QJPH01000382">
    <property type="protein sequence ID" value="PZN75582.1"/>
    <property type="molecule type" value="Genomic_DNA"/>
</dbReference>
<feature type="signal peptide" evidence="1">
    <location>
        <begin position="1"/>
        <end position="21"/>
    </location>
</feature>
<evidence type="ECO:0000256" key="1">
    <source>
        <dbReference type="SAM" id="SignalP"/>
    </source>
</evidence>
<accession>A0A2W4QUR4</accession>
<gene>
    <name evidence="2" type="ORF">DM484_18410</name>
</gene>
<reference evidence="2 3" key="1">
    <citation type="journal article" date="2018" name="Aquat. Microb. Ecol.">
        <title>Gammaproteobacterial methanotrophs dominate.</title>
        <authorList>
            <person name="Rissanen A.J."/>
            <person name="Saarenheimo J."/>
            <person name="Tiirola M."/>
            <person name="Peura S."/>
            <person name="Aalto S.L."/>
            <person name="Karvinen A."/>
            <person name="Nykanen H."/>
        </authorList>
    </citation>
    <scope>NUCLEOTIDE SEQUENCE [LARGE SCALE GENOMIC DNA]</scope>
    <source>
        <strain evidence="2">AMbin10</strain>
    </source>
</reference>
<proteinExistence type="predicted"/>
<evidence type="ECO:0000313" key="3">
    <source>
        <dbReference type="Proteomes" id="UP000249396"/>
    </source>
</evidence>
<comment type="caution">
    <text evidence="2">The sequence shown here is derived from an EMBL/GenBank/DDBJ whole genome shotgun (WGS) entry which is preliminary data.</text>
</comment>
<evidence type="ECO:0000313" key="2">
    <source>
        <dbReference type="EMBL" id="PZN75582.1"/>
    </source>
</evidence>
<dbReference type="AlphaFoldDB" id="A0A2W4QUR4"/>
<name>A0A2W4QUR4_9GAMM</name>